<reference evidence="7" key="1">
    <citation type="submission" date="2022-10" db="EMBL/GenBank/DDBJ databases">
        <title>The WGS of Solirubrobacter phytolaccae KCTC 29190.</title>
        <authorList>
            <person name="Jiang Z."/>
        </authorList>
    </citation>
    <scope>NUCLEOTIDE SEQUENCE</scope>
    <source>
        <strain evidence="7">KCTC 29190</strain>
    </source>
</reference>
<keyword evidence="4" id="KW-0479">Metal-binding</keyword>
<evidence type="ECO:0000256" key="4">
    <source>
        <dbReference type="ARBA" id="ARBA00022723"/>
    </source>
</evidence>
<comment type="caution">
    <text evidence="7">The sequence shown here is derived from an EMBL/GenBank/DDBJ whole genome shotgun (WGS) entry which is preliminary data.</text>
</comment>
<name>A0A9X3N740_9ACTN</name>
<keyword evidence="5" id="KW-0460">Magnesium</keyword>
<dbReference type="AlphaFoldDB" id="A0A9X3N740"/>
<organism evidence="7 8">
    <name type="scientific">Solirubrobacter phytolaccae</name>
    <dbReference type="NCBI Taxonomy" id="1404360"/>
    <lineage>
        <taxon>Bacteria</taxon>
        <taxon>Bacillati</taxon>
        <taxon>Actinomycetota</taxon>
        <taxon>Thermoleophilia</taxon>
        <taxon>Solirubrobacterales</taxon>
        <taxon>Solirubrobacteraceae</taxon>
        <taxon>Solirubrobacter</taxon>
    </lineage>
</organism>
<evidence type="ECO:0000256" key="1">
    <source>
        <dbReference type="ARBA" id="ARBA00001946"/>
    </source>
</evidence>
<evidence type="ECO:0000256" key="3">
    <source>
        <dbReference type="ARBA" id="ARBA00022679"/>
    </source>
</evidence>
<evidence type="ECO:0000256" key="6">
    <source>
        <dbReference type="RuleBase" id="RU004466"/>
    </source>
</evidence>
<dbReference type="SUPFAM" id="SSF48576">
    <property type="entry name" value="Terpenoid synthases"/>
    <property type="match status" value="1"/>
</dbReference>
<keyword evidence="8" id="KW-1185">Reference proteome</keyword>
<dbReference type="InterPro" id="IPR000092">
    <property type="entry name" value="Polyprenyl_synt"/>
</dbReference>
<keyword evidence="3 6" id="KW-0808">Transferase</keyword>
<dbReference type="Gene3D" id="1.10.600.10">
    <property type="entry name" value="Farnesyl Diphosphate Synthase"/>
    <property type="match status" value="1"/>
</dbReference>
<gene>
    <name evidence="7" type="ORF">OJ997_04325</name>
</gene>
<evidence type="ECO:0000256" key="2">
    <source>
        <dbReference type="ARBA" id="ARBA00006706"/>
    </source>
</evidence>
<dbReference type="GO" id="GO:0008299">
    <property type="term" value="P:isoprenoid biosynthetic process"/>
    <property type="evidence" value="ECO:0007669"/>
    <property type="project" value="InterPro"/>
</dbReference>
<dbReference type="InterPro" id="IPR033749">
    <property type="entry name" value="Polyprenyl_synt_CS"/>
</dbReference>
<protein>
    <submittedName>
        <fullName evidence="7">Polyprenyl synthetase family protein</fullName>
    </submittedName>
</protein>
<dbReference type="GO" id="GO:0004659">
    <property type="term" value="F:prenyltransferase activity"/>
    <property type="evidence" value="ECO:0007669"/>
    <property type="project" value="InterPro"/>
</dbReference>
<dbReference type="PANTHER" id="PTHR12001">
    <property type="entry name" value="GERANYLGERANYL PYROPHOSPHATE SYNTHASE"/>
    <property type="match status" value="1"/>
</dbReference>
<dbReference type="PROSITE" id="PS00723">
    <property type="entry name" value="POLYPRENYL_SYNTHASE_1"/>
    <property type="match status" value="1"/>
</dbReference>
<dbReference type="InterPro" id="IPR008949">
    <property type="entry name" value="Isoprenoid_synthase_dom_sf"/>
</dbReference>
<dbReference type="SFLD" id="SFLDS00005">
    <property type="entry name" value="Isoprenoid_Synthase_Type_I"/>
    <property type="match status" value="1"/>
</dbReference>
<dbReference type="Proteomes" id="UP001147653">
    <property type="component" value="Unassembled WGS sequence"/>
</dbReference>
<proteinExistence type="inferred from homology"/>
<dbReference type="GO" id="GO:0046872">
    <property type="term" value="F:metal ion binding"/>
    <property type="evidence" value="ECO:0007669"/>
    <property type="project" value="UniProtKB-KW"/>
</dbReference>
<evidence type="ECO:0000313" key="7">
    <source>
        <dbReference type="EMBL" id="MDA0179512.1"/>
    </source>
</evidence>
<evidence type="ECO:0000256" key="5">
    <source>
        <dbReference type="ARBA" id="ARBA00022842"/>
    </source>
</evidence>
<sequence>MSATLTTVEETLAGYARLIGEEVERRLAREDSPYLASLVREYPRRGGKGMRPGLLIATCRAFGGPTREALGAAVSLELLHNAFLIHDDFQDASRRRRGLPTLHELHGAPLAINAGDALATFALEPLRDTSVLGGRLARRVLDEVLAMIVQTTEGQALELGWRRDNVVALAPADYLELVSKKTCCYSTVAPLRLGALIGSRATVPLRSLARFGFHLGAAFQVRDDLLSVMGSGAVHGKDALGDIREGKRTLMLLHLLGAVDASRRAWLVEFLGEPEEARSDADVALVRELMERHGSLEFARAYADRLAVAADAAFEDAFAGVPRSEHVEFIHALIPYMLERTA</sequence>
<dbReference type="RefSeq" id="WP_270023797.1">
    <property type="nucleotide sequence ID" value="NZ_JAPDDP010000005.1"/>
</dbReference>
<dbReference type="SFLD" id="SFLDG01017">
    <property type="entry name" value="Polyprenyl_Transferase_Like"/>
    <property type="match status" value="1"/>
</dbReference>
<dbReference type="EMBL" id="JAPDDP010000005">
    <property type="protein sequence ID" value="MDA0179512.1"/>
    <property type="molecule type" value="Genomic_DNA"/>
</dbReference>
<evidence type="ECO:0000313" key="8">
    <source>
        <dbReference type="Proteomes" id="UP001147653"/>
    </source>
</evidence>
<comment type="similarity">
    <text evidence="2 6">Belongs to the FPP/GGPP synthase family.</text>
</comment>
<dbReference type="PANTHER" id="PTHR12001:SF85">
    <property type="entry name" value="SHORT CHAIN ISOPRENYL DIPHOSPHATE SYNTHASE"/>
    <property type="match status" value="1"/>
</dbReference>
<dbReference type="CDD" id="cd00685">
    <property type="entry name" value="Trans_IPPS_HT"/>
    <property type="match status" value="1"/>
</dbReference>
<accession>A0A9X3N740</accession>
<comment type="cofactor">
    <cofactor evidence="1">
        <name>Mg(2+)</name>
        <dbReference type="ChEBI" id="CHEBI:18420"/>
    </cofactor>
</comment>
<dbReference type="Pfam" id="PF00348">
    <property type="entry name" value="polyprenyl_synt"/>
    <property type="match status" value="1"/>
</dbReference>